<evidence type="ECO:0000313" key="3">
    <source>
        <dbReference type="Proteomes" id="UP000034320"/>
    </source>
</evidence>
<dbReference type="GO" id="GO:0016779">
    <property type="term" value="F:nucleotidyltransferase activity"/>
    <property type="evidence" value="ECO:0007669"/>
    <property type="project" value="InterPro"/>
</dbReference>
<comment type="caution">
    <text evidence="2">The sequence shown here is derived from an EMBL/GenBank/DDBJ whole genome shotgun (WGS) entry which is preliminary data.</text>
</comment>
<dbReference type="EMBL" id="LCDD01000002">
    <property type="protein sequence ID" value="KKS47844.1"/>
    <property type="molecule type" value="Genomic_DNA"/>
</dbReference>
<dbReference type="Gene3D" id="3.30.460.10">
    <property type="entry name" value="Beta Polymerase, domain 2"/>
    <property type="match status" value="1"/>
</dbReference>
<gene>
    <name evidence="2" type="ORF">UV09_C0002G0022</name>
</gene>
<reference evidence="2 3" key="1">
    <citation type="journal article" date="2015" name="Nature">
        <title>rRNA introns, odd ribosomes, and small enigmatic genomes across a large radiation of phyla.</title>
        <authorList>
            <person name="Brown C.T."/>
            <person name="Hug L.A."/>
            <person name="Thomas B.C."/>
            <person name="Sharon I."/>
            <person name="Castelle C.J."/>
            <person name="Singh A."/>
            <person name="Wilkins M.J."/>
            <person name="Williams K.H."/>
            <person name="Banfield J.F."/>
        </authorList>
    </citation>
    <scope>NUCLEOTIDE SEQUENCE [LARGE SCALE GENOMIC DNA]</scope>
</reference>
<dbReference type="Pfam" id="PF01909">
    <property type="entry name" value="NTP_transf_2"/>
    <property type="match status" value="1"/>
</dbReference>
<dbReference type="AlphaFoldDB" id="A0A0G0ZGM9"/>
<dbReference type="CDD" id="cd05403">
    <property type="entry name" value="NT_KNTase_like"/>
    <property type="match status" value="1"/>
</dbReference>
<dbReference type="PANTHER" id="PTHR43449:SF1">
    <property type="entry name" value="POLYMERASE BETA NUCLEOTIDYLTRANSFERASE DOMAIN-CONTAINING PROTEIN"/>
    <property type="match status" value="1"/>
</dbReference>
<feature type="domain" description="Polymerase nucleotidyl transferase" evidence="1">
    <location>
        <begin position="11"/>
        <end position="87"/>
    </location>
</feature>
<evidence type="ECO:0000259" key="1">
    <source>
        <dbReference type="Pfam" id="PF01909"/>
    </source>
</evidence>
<evidence type="ECO:0000313" key="2">
    <source>
        <dbReference type="EMBL" id="KKS47844.1"/>
    </source>
</evidence>
<organism evidence="2 3">
    <name type="scientific">Candidatus Gottesmanbacteria bacterium GW2011_GWA2_42_18</name>
    <dbReference type="NCBI Taxonomy" id="1618442"/>
    <lineage>
        <taxon>Bacteria</taxon>
        <taxon>Candidatus Gottesmaniibacteriota</taxon>
    </lineage>
</organism>
<accession>A0A0G0ZGM9</accession>
<dbReference type="PANTHER" id="PTHR43449">
    <property type="entry name" value="NUCLEOTIDYLTRANSFERASE"/>
    <property type="match status" value="1"/>
</dbReference>
<sequence length="105" mass="12051">MGKKQIQKALKIFTERAKKKFNPEQIFLFGSYARGQANEYSDVDLIVISKIFVKIPQEKRLDILYDLTKGLRPDFHVYGFTKNELEKASPLTTLGEAKKTGIRLS</sequence>
<name>A0A0G0ZGM9_9BACT</name>
<proteinExistence type="predicted"/>
<dbReference type="InterPro" id="IPR043519">
    <property type="entry name" value="NT_sf"/>
</dbReference>
<dbReference type="Proteomes" id="UP000034320">
    <property type="component" value="Unassembled WGS sequence"/>
</dbReference>
<protein>
    <submittedName>
        <fullName evidence="2">Polymerase beta domain protein region protein</fullName>
    </submittedName>
</protein>
<dbReference type="SUPFAM" id="SSF81301">
    <property type="entry name" value="Nucleotidyltransferase"/>
    <property type="match status" value="1"/>
</dbReference>
<dbReference type="InterPro" id="IPR002934">
    <property type="entry name" value="Polymerase_NTP_transf_dom"/>
</dbReference>